<feature type="transmembrane region" description="Helical" evidence="1">
    <location>
        <begin position="30"/>
        <end position="49"/>
    </location>
</feature>
<proteinExistence type="predicted"/>
<dbReference type="AlphaFoldDB" id="A0A3M0FX77"/>
<keyword evidence="1" id="KW-1133">Transmembrane helix</keyword>
<protein>
    <submittedName>
        <fullName evidence="2">Uncharacterized protein</fullName>
    </submittedName>
</protein>
<feature type="transmembrane region" description="Helical" evidence="1">
    <location>
        <begin position="117"/>
        <end position="136"/>
    </location>
</feature>
<feature type="transmembrane region" description="Helical" evidence="1">
    <location>
        <begin position="6"/>
        <end position="23"/>
    </location>
</feature>
<dbReference type="Proteomes" id="UP000281985">
    <property type="component" value="Unassembled WGS sequence"/>
</dbReference>
<feature type="transmembrane region" description="Helical" evidence="1">
    <location>
        <begin position="148"/>
        <end position="174"/>
    </location>
</feature>
<comment type="caution">
    <text evidence="2">The sequence shown here is derived from an EMBL/GenBank/DDBJ whole genome shotgun (WGS) entry which is preliminary data.</text>
</comment>
<keyword evidence="1" id="KW-0812">Transmembrane</keyword>
<keyword evidence="3" id="KW-1185">Reference proteome</keyword>
<dbReference type="EMBL" id="REFV01000016">
    <property type="protein sequence ID" value="RMB56547.1"/>
    <property type="molecule type" value="Genomic_DNA"/>
</dbReference>
<feature type="transmembrane region" description="Helical" evidence="1">
    <location>
        <begin position="186"/>
        <end position="206"/>
    </location>
</feature>
<sequence>MGSVEYISEWLAAIFALIFFYKYRMQPIRLVLLILWIAIIAETAARLWIDAGYTNNHWIYNCYAILFYGLFYKMTYDHIKNSKRKKIVALLSILMLAVIIFRSFTSPFATRFMTHTFNVATAVMVINLMYYAIDLLKSDINFILRERLEAFVFVAYAIFAVSFIPLSPLVFAIWGDFSSSAAQTLSDIQGAILIVMNLILIFGFVWTRKQR</sequence>
<evidence type="ECO:0000256" key="1">
    <source>
        <dbReference type="SAM" id="Phobius"/>
    </source>
</evidence>
<feature type="transmembrane region" description="Helical" evidence="1">
    <location>
        <begin position="87"/>
        <end position="105"/>
    </location>
</feature>
<name>A0A3M0FX77_9FLAO</name>
<keyword evidence="1" id="KW-0472">Membrane</keyword>
<evidence type="ECO:0000313" key="2">
    <source>
        <dbReference type="EMBL" id="RMB56547.1"/>
    </source>
</evidence>
<organism evidence="2 3">
    <name type="scientific">Dokdonia sinensis</name>
    <dbReference type="NCBI Taxonomy" id="2479847"/>
    <lineage>
        <taxon>Bacteria</taxon>
        <taxon>Pseudomonadati</taxon>
        <taxon>Bacteroidota</taxon>
        <taxon>Flavobacteriia</taxon>
        <taxon>Flavobacteriales</taxon>
        <taxon>Flavobacteriaceae</taxon>
        <taxon>Dokdonia</taxon>
    </lineage>
</organism>
<feature type="transmembrane region" description="Helical" evidence="1">
    <location>
        <begin position="55"/>
        <end position="75"/>
    </location>
</feature>
<accession>A0A3M0FX77</accession>
<reference evidence="2 3" key="1">
    <citation type="submission" date="2018-10" db="EMBL/GenBank/DDBJ databases">
        <title>Dokdonia luteus sp. nov., isolated from sea water.</title>
        <authorList>
            <person name="Zhou L.Y."/>
            <person name="Du Z.J."/>
        </authorList>
    </citation>
    <scope>NUCLEOTIDE SEQUENCE [LARGE SCALE GENOMIC DNA]</scope>
    <source>
        <strain evidence="2 3">SH27</strain>
    </source>
</reference>
<gene>
    <name evidence="2" type="ORF">EAX61_14150</name>
</gene>
<evidence type="ECO:0000313" key="3">
    <source>
        <dbReference type="Proteomes" id="UP000281985"/>
    </source>
</evidence>